<feature type="non-terminal residue" evidence="16">
    <location>
        <position position="187"/>
    </location>
</feature>
<dbReference type="InterPro" id="IPR018490">
    <property type="entry name" value="cNMP-bd_dom_sf"/>
</dbReference>
<evidence type="ECO:0000256" key="2">
    <source>
        <dbReference type="ARBA" id="ARBA00004141"/>
    </source>
</evidence>
<dbReference type="SUPFAM" id="SSF51206">
    <property type="entry name" value="cAMP-binding domain-like"/>
    <property type="match status" value="1"/>
</dbReference>
<dbReference type="GO" id="GO:0005923">
    <property type="term" value="C:bicellular tight junction"/>
    <property type="evidence" value="ECO:0007669"/>
    <property type="project" value="UniProtKB-SubCell"/>
</dbReference>
<evidence type="ECO:0000259" key="15">
    <source>
        <dbReference type="PROSITE" id="PS50042"/>
    </source>
</evidence>
<dbReference type="GO" id="GO:0042383">
    <property type="term" value="C:sarcolemma"/>
    <property type="evidence" value="ECO:0007669"/>
    <property type="project" value="TreeGrafter"/>
</dbReference>
<comment type="similarity">
    <text evidence="4">Belongs to the popeye family.</text>
</comment>
<keyword evidence="11 14" id="KW-1133">Transmembrane helix</keyword>
<organism evidence="16">
    <name type="scientific">marine metagenome</name>
    <dbReference type="NCBI Taxonomy" id="408172"/>
    <lineage>
        <taxon>unclassified sequences</taxon>
        <taxon>metagenomes</taxon>
        <taxon>ecological metagenomes</taxon>
    </lineage>
</organism>
<keyword evidence="8 14" id="KW-0812">Transmembrane</keyword>
<keyword evidence="9" id="KW-0130">Cell adhesion</keyword>
<dbReference type="AlphaFoldDB" id="A0A383D9X3"/>
<dbReference type="InterPro" id="IPR014710">
    <property type="entry name" value="RmlC-like_jellyroll"/>
</dbReference>
<keyword evidence="6" id="KW-0217">Developmental protein</keyword>
<proteinExistence type="inferred from homology"/>
<feature type="domain" description="Cyclic nucleotide-binding" evidence="15">
    <location>
        <begin position="94"/>
        <end position="187"/>
    </location>
</feature>
<feature type="transmembrane region" description="Helical" evidence="14">
    <location>
        <begin position="53"/>
        <end position="76"/>
    </location>
</feature>
<sequence length="187" mass="21704">MNYLNIYIILLNTAYLIWLAAFTAKDIVWLRSLTILGNLLVVPYYLYFFENSLWNNIFWGGVYSMINAVMLFLIYLERRPIQLSEKEKTIYELSFKSLEPRIFKKLIDQGSWEDLQPEVDLVKRDTDLDSLILVVDGETEVVLKHGEHRYISAGGFIGEQFFITGSKTSADVSTGKEATTILRWDKE</sequence>
<evidence type="ECO:0000256" key="12">
    <source>
        <dbReference type="ARBA" id="ARBA00023136"/>
    </source>
</evidence>
<keyword evidence="10" id="KW-0965">Cell junction</keyword>
<feature type="transmembrane region" description="Helical" evidence="14">
    <location>
        <begin position="6"/>
        <end position="22"/>
    </location>
</feature>
<dbReference type="GO" id="GO:0016328">
    <property type="term" value="C:lateral plasma membrane"/>
    <property type="evidence" value="ECO:0007669"/>
    <property type="project" value="UniProtKB-SubCell"/>
</dbReference>
<evidence type="ECO:0000313" key="16">
    <source>
        <dbReference type="EMBL" id="SVE41119.1"/>
    </source>
</evidence>
<dbReference type="Pfam" id="PF04831">
    <property type="entry name" value="POPDC1-3"/>
    <property type="match status" value="1"/>
</dbReference>
<dbReference type="InterPro" id="IPR006916">
    <property type="entry name" value="POPDC1-3"/>
</dbReference>
<protein>
    <recommendedName>
        <fullName evidence="15">Cyclic nucleotide-binding domain-containing protein</fullName>
    </recommendedName>
</protein>
<feature type="transmembrane region" description="Helical" evidence="14">
    <location>
        <begin position="29"/>
        <end position="47"/>
    </location>
</feature>
<dbReference type="CDD" id="cd00038">
    <property type="entry name" value="CAP_ED"/>
    <property type="match status" value="1"/>
</dbReference>
<dbReference type="Gene3D" id="2.60.120.10">
    <property type="entry name" value="Jelly Rolls"/>
    <property type="match status" value="1"/>
</dbReference>
<keyword evidence="13" id="KW-0325">Glycoprotein</keyword>
<gene>
    <name evidence="16" type="ORF">METZ01_LOCUS493973</name>
</gene>
<evidence type="ECO:0000256" key="10">
    <source>
        <dbReference type="ARBA" id="ARBA00022949"/>
    </source>
</evidence>
<keyword evidence="7" id="KW-1003">Cell membrane</keyword>
<comment type="subcellular location">
    <subcellularLocation>
        <location evidence="3">Cell junction</location>
        <location evidence="3">Tight junction</location>
    </subcellularLocation>
    <subcellularLocation>
        <location evidence="1">Lateral cell membrane</location>
    </subcellularLocation>
    <subcellularLocation>
        <location evidence="2">Membrane</location>
        <topology evidence="2">Multi-pass membrane protein</topology>
    </subcellularLocation>
</comment>
<accession>A0A383D9X3</accession>
<dbReference type="GO" id="GO:0007155">
    <property type="term" value="P:cell adhesion"/>
    <property type="evidence" value="ECO:0007669"/>
    <property type="project" value="UniProtKB-KW"/>
</dbReference>
<evidence type="ECO:0000256" key="6">
    <source>
        <dbReference type="ARBA" id="ARBA00022473"/>
    </source>
</evidence>
<evidence type="ECO:0000256" key="7">
    <source>
        <dbReference type="ARBA" id="ARBA00022475"/>
    </source>
</evidence>
<dbReference type="EMBL" id="UINC01215442">
    <property type="protein sequence ID" value="SVE41119.1"/>
    <property type="molecule type" value="Genomic_DNA"/>
</dbReference>
<dbReference type="InterPro" id="IPR055272">
    <property type="entry name" value="POPDC1-3_dom"/>
</dbReference>
<evidence type="ECO:0000256" key="4">
    <source>
        <dbReference type="ARBA" id="ARBA00007146"/>
    </source>
</evidence>
<keyword evidence="5" id="KW-0796">Tight junction</keyword>
<dbReference type="PROSITE" id="PS50042">
    <property type="entry name" value="CNMP_BINDING_3"/>
    <property type="match status" value="1"/>
</dbReference>
<dbReference type="GO" id="GO:0030552">
    <property type="term" value="F:cAMP binding"/>
    <property type="evidence" value="ECO:0007669"/>
    <property type="project" value="TreeGrafter"/>
</dbReference>
<evidence type="ECO:0000256" key="9">
    <source>
        <dbReference type="ARBA" id="ARBA00022889"/>
    </source>
</evidence>
<dbReference type="PANTHER" id="PTHR12101">
    <property type="entry name" value="POPEYE DOMAIN CONTAINING PROTEIN"/>
    <property type="match status" value="1"/>
</dbReference>
<keyword evidence="12 14" id="KW-0472">Membrane</keyword>
<evidence type="ECO:0000256" key="14">
    <source>
        <dbReference type="SAM" id="Phobius"/>
    </source>
</evidence>
<evidence type="ECO:0000256" key="5">
    <source>
        <dbReference type="ARBA" id="ARBA00022427"/>
    </source>
</evidence>
<evidence type="ECO:0000256" key="13">
    <source>
        <dbReference type="ARBA" id="ARBA00023180"/>
    </source>
</evidence>
<evidence type="ECO:0000256" key="8">
    <source>
        <dbReference type="ARBA" id="ARBA00022692"/>
    </source>
</evidence>
<dbReference type="PANTHER" id="PTHR12101:SF17">
    <property type="entry name" value="BLOOD VESSEL EPICARDIAL SUBSTANCE"/>
    <property type="match status" value="1"/>
</dbReference>
<evidence type="ECO:0000256" key="1">
    <source>
        <dbReference type="ARBA" id="ARBA00004124"/>
    </source>
</evidence>
<evidence type="ECO:0000256" key="3">
    <source>
        <dbReference type="ARBA" id="ARBA00004435"/>
    </source>
</evidence>
<reference evidence="16" key="1">
    <citation type="submission" date="2018-05" db="EMBL/GenBank/DDBJ databases">
        <authorList>
            <person name="Lanie J.A."/>
            <person name="Ng W.-L."/>
            <person name="Kazmierczak K.M."/>
            <person name="Andrzejewski T.M."/>
            <person name="Davidsen T.M."/>
            <person name="Wayne K.J."/>
            <person name="Tettelin H."/>
            <person name="Glass J.I."/>
            <person name="Rusch D."/>
            <person name="Podicherti R."/>
            <person name="Tsui H.-C.T."/>
            <person name="Winkler M.E."/>
        </authorList>
    </citation>
    <scope>NUCLEOTIDE SEQUENCE</scope>
</reference>
<name>A0A383D9X3_9ZZZZ</name>
<dbReference type="InterPro" id="IPR000595">
    <property type="entry name" value="cNMP-bd_dom"/>
</dbReference>
<evidence type="ECO:0000256" key="11">
    <source>
        <dbReference type="ARBA" id="ARBA00022989"/>
    </source>
</evidence>